<dbReference type="Gene3D" id="1.10.3680.10">
    <property type="entry name" value="TerB-like"/>
    <property type="match status" value="1"/>
</dbReference>
<dbReference type="InterPro" id="IPR029024">
    <property type="entry name" value="TerB-like"/>
</dbReference>
<dbReference type="EMBL" id="JACIJS010000008">
    <property type="protein sequence ID" value="MBB5516698.1"/>
    <property type="molecule type" value="Genomic_DNA"/>
</dbReference>
<name>A0A840WNR0_9RHOB</name>
<dbReference type="Proteomes" id="UP000553766">
    <property type="component" value="Unassembled WGS sequence"/>
</dbReference>
<dbReference type="CDD" id="cd07176">
    <property type="entry name" value="terB"/>
    <property type="match status" value="1"/>
</dbReference>
<evidence type="ECO:0000313" key="3">
    <source>
        <dbReference type="Proteomes" id="UP000553766"/>
    </source>
</evidence>
<sequence length="140" mass="15253">MVESPMSPADALVAVMIATSAADEQLSDKELRTIEQLVSVLPAFKGYDTERIPVVFQVVFDIFDDIDGIDALIGLVKQSLPAKLNETAYALACDIAAADGKLEASELRLLQMLRQDLEVDRLTAAAIERGASARHRRIPE</sequence>
<feature type="domain" description="Co-chaperone DjlA N-terminal" evidence="1">
    <location>
        <begin position="10"/>
        <end position="123"/>
    </location>
</feature>
<dbReference type="AlphaFoldDB" id="A0A840WNR0"/>
<proteinExistence type="predicted"/>
<dbReference type="RefSeq" id="WP_184012566.1">
    <property type="nucleotide sequence ID" value="NZ_JACIJS010000008.1"/>
</dbReference>
<evidence type="ECO:0000259" key="1">
    <source>
        <dbReference type="Pfam" id="PF05099"/>
    </source>
</evidence>
<protein>
    <submittedName>
        <fullName evidence="2">Tellurite resistance protein</fullName>
    </submittedName>
</protein>
<dbReference type="SUPFAM" id="SSF158682">
    <property type="entry name" value="TerB-like"/>
    <property type="match status" value="1"/>
</dbReference>
<comment type="caution">
    <text evidence="2">The sequence shown here is derived from an EMBL/GenBank/DDBJ whole genome shotgun (WGS) entry which is preliminary data.</text>
</comment>
<reference evidence="2 3" key="1">
    <citation type="submission" date="2020-08" db="EMBL/GenBank/DDBJ databases">
        <title>Genomic Encyclopedia of Type Strains, Phase IV (KMG-IV): sequencing the most valuable type-strain genomes for metagenomic binning, comparative biology and taxonomic classification.</title>
        <authorList>
            <person name="Goeker M."/>
        </authorList>
    </citation>
    <scope>NUCLEOTIDE SEQUENCE [LARGE SCALE GENOMIC DNA]</scope>
    <source>
        <strain evidence="2 3">DSM 103377</strain>
    </source>
</reference>
<dbReference type="Pfam" id="PF05099">
    <property type="entry name" value="TerB"/>
    <property type="match status" value="1"/>
</dbReference>
<organism evidence="2 3">
    <name type="scientific">Rubricella aquisinus</name>
    <dbReference type="NCBI Taxonomy" id="2028108"/>
    <lineage>
        <taxon>Bacteria</taxon>
        <taxon>Pseudomonadati</taxon>
        <taxon>Pseudomonadota</taxon>
        <taxon>Alphaproteobacteria</taxon>
        <taxon>Rhodobacterales</taxon>
        <taxon>Paracoccaceae</taxon>
        <taxon>Rubricella</taxon>
    </lineage>
</organism>
<dbReference type="InterPro" id="IPR007791">
    <property type="entry name" value="DjlA_N"/>
</dbReference>
<accession>A0A840WNR0</accession>
<evidence type="ECO:0000313" key="2">
    <source>
        <dbReference type="EMBL" id="MBB5516698.1"/>
    </source>
</evidence>
<keyword evidence="3" id="KW-1185">Reference proteome</keyword>
<gene>
    <name evidence="2" type="ORF">FHS89_002738</name>
</gene>